<accession>A0ACC0XDH3</accession>
<dbReference type="Proteomes" id="UP001163603">
    <property type="component" value="Chromosome 13"/>
</dbReference>
<evidence type="ECO:0000313" key="1">
    <source>
        <dbReference type="EMBL" id="KAJ0015202.1"/>
    </source>
</evidence>
<gene>
    <name evidence="1" type="ORF">Pint_21532</name>
</gene>
<sequence length="348" mass="38731">MKPYLVRFLSIFFLVYPLCQPSNCQQSYQETRQLNCEQDSSDITEGYVCYGSAGPRTLCQSYVTFRSRPPYDSPLTIAYLLGAHNASYKILTSTETYFSVANNTYQGLSTCQALADQNNNDDRKSAVGSNLTVPLRCACPSANQIATGVSSLLSYVVTWRDSVTSIADTFEVNENSILESNMLSLGSNIYPFTSLLVPLKTENCSTNPAKFFCSCANCSLTDGSTENHILKPGGRKFPVKLVIILAKEKQLLEILDARVAKEAREEDIQSIAELVMRCLRLNGKKRPTMKEMATELGGLIRSRSCLETYREPHQVRDEMLYVETSEEAGQGSTEEGLEFSVQMESKSF</sequence>
<name>A0ACC0XDH3_9ROSI</name>
<proteinExistence type="predicted"/>
<reference evidence="2" key="1">
    <citation type="journal article" date="2023" name="G3 (Bethesda)">
        <title>Genome assembly and association tests identify interacting loci associated with vigor, precocity, and sex in interspecific pistachio rootstocks.</title>
        <authorList>
            <person name="Palmer W."/>
            <person name="Jacygrad E."/>
            <person name="Sagayaradj S."/>
            <person name="Cavanaugh K."/>
            <person name="Han R."/>
            <person name="Bertier L."/>
            <person name="Beede B."/>
            <person name="Kafkas S."/>
            <person name="Golino D."/>
            <person name="Preece J."/>
            <person name="Michelmore R."/>
        </authorList>
    </citation>
    <scope>NUCLEOTIDE SEQUENCE [LARGE SCALE GENOMIC DNA]</scope>
</reference>
<comment type="caution">
    <text evidence="1">The sequence shown here is derived from an EMBL/GenBank/DDBJ whole genome shotgun (WGS) entry which is preliminary data.</text>
</comment>
<dbReference type="EMBL" id="CM047748">
    <property type="protein sequence ID" value="KAJ0015202.1"/>
    <property type="molecule type" value="Genomic_DNA"/>
</dbReference>
<organism evidence="1 2">
    <name type="scientific">Pistacia integerrima</name>
    <dbReference type="NCBI Taxonomy" id="434235"/>
    <lineage>
        <taxon>Eukaryota</taxon>
        <taxon>Viridiplantae</taxon>
        <taxon>Streptophyta</taxon>
        <taxon>Embryophyta</taxon>
        <taxon>Tracheophyta</taxon>
        <taxon>Spermatophyta</taxon>
        <taxon>Magnoliopsida</taxon>
        <taxon>eudicotyledons</taxon>
        <taxon>Gunneridae</taxon>
        <taxon>Pentapetalae</taxon>
        <taxon>rosids</taxon>
        <taxon>malvids</taxon>
        <taxon>Sapindales</taxon>
        <taxon>Anacardiaceae</taxon>
        <taxon>Pistacia</taxon>
    </lineage>
</organism>
<keyword evidence="2" id="KW-1185">Reference proteome</keyword>
<protein>
    <submittedName>
        <fullName evidence="1">Uncharacterized protein</fullName>
    </submittedName>
</protein>
<evidence type="ECO:0000313" key="2">
    <source>
        <dbReference type="Proteomes" id="UP001163603"/>
    </source>
</evidence>